<protein>
    <submittedName>
        <fullName evidence="2">Uncharacterized protein</fullName>
    </submittedName>
</protein>
<reference evidence="2 3" key="1">
    <citation type="submission" date="2018-05" db="EMBL/GenBank/DDBJ databases">
        <title>Genomic Encyclopedia of Type Strains, Phase IV (KMG-IV): sequencing the most valuable type-strain genomes for metagenomic binning, comparative biology and taxonomic classification.</title>
        <authorList>
            <person name="Goeker M."/>
        </authorList>
    </citation>
    <scope>NUCLEOTIDE SEQUENCE [LARGE SCALE GENOMIC DNA]</scope>
    <source>
        <strain evidence="2 3">DSM 2626</strain>
    </source>
</reference>
<feature type="region of interest" description="Disordered" evidence="1">
    <location>
        <begin position="177"/>
        <end position="203"/>
    </location>
</feature>
<comment type="caution">
    <text evidence="2">The sequence shown here is derived from an EMBL/GenBank/DDBJ whole genome shotgun (WGS) entry which is preliminary data.</text>
</comment>
<gene>
    <name evidence="2" type="ORF">C8D77_1282</name>
</gene>
<feature type="compositionally biased region" description="Polar residues" evidence="1">
    <location>
        <begin position="25"/>
        <end position="34"/>
    </location>
</feature>
<dbReference type="Proteomes" id="UP000245631">
    <property type="component" value="Unassembled WGS sequence"/>
</dbReference>
<evidence type="ECO:0000313" key="2">
    <source>
        <dbReference type="EMBL" id="PWJ85122.1"/>
    </source>
</evidence>
<organism evidence="2 3">
    <name type="scientific">Rhizobium loti</name>
    <name type="common">Mesorhizobium loti</name>
    <dbReference type="NCBI Taxonomy" id="381"/>
    <lineage>
        <taxon>Bacteria</taxon>
        <taxon>Pseudomonadati</taxon>
        <taxon>Pseudomonadota</taxon>
        <taxon>Alphaproteobacteria</taxon>
        <taxon>Hyphomicrobiales</taxon>
        <taxon>Phyllobacteriaceae</taxon>
        <taxon>Mesorhizobium</taxon>
    </lineage>
</organism>
<sequence>MGVPMPAPCWSRPPRRRRRRPDRSGLSSHPQQARPSGRSRGARPQARRVDLASADKGAGLLLGSPGAGGGKAEAARSQGWRARRALCRSPRFGLRLQREGVAKQRESRGRECRTCLRADGSALAVTRAEAAHGRHKRGTTITAAWRHSHPLAPLFATWSSVPDKYCTRKCGGTTDASVRSRMAPCSTGNPVGGGEKTAHLKPNKETHRRAEITLVDVIRRVQLGAVLLIDQTETLFNLLSAFALKFDGPWIAYSFLAPAVGRRIPIMELASTNFTRSLARP</sequence>
<accession>A0A8E2W595</accession>
<name>A0A8E2W595_RHILI</name>
<evidence type="ECO:0000256" key="1">
    <source>
        <dbReference type="SAM" id="MobiDB-lite"/>
    </source>
</evidence>
<dbReference type="EMBL" id="QGGH01000028">
    <property type="protein sequence ID" value="PWJ85122.1"/>
    <property type="molecule type" value="Genomic_DNA"/>
</dbReference>
<feature type="region of interest" description="Disordered" evidence="1">
    <location>
        <begin position="1"/>
        <end position="75"/>
    </location>
</feature>
<evidence type="ECO:0000313" key="3">
    <source>
        <dbReference type="Proteomes" id="UP000245631"/>
    </source>
</evidence>
<dbReference type="AlphaFoldDB" id="A0A8E2W595"/>
<proteinExistence type="predicted"/>